<comment type="caution">
    <text evidence="1">The sequence shown here is derived from an EMBL/GenBank/DDBJ whole genome shotgun (WGS) entry which is preliminary data.</text>
</comment>
<proteinExistence type="predicted"/>
<protein>
    <submittedName>
        <fullName evidence="1">Polysaccharide lyase</fullName>
    </submittedName>
</protein>
<evidence type="ECO:0000313" key="2">
    <source>
        <dbReference type="Proteomes" id="UP000308886"/>
    </source>
</evidence>
<sequence length="561" mass="61447">MLRAAVLMNVSVFTFGIANAQYPTIPDSVKARGAQEEAQWDALNEAAWAKAAPKVMEGIFQGKPFVPQANAPADLKQAAIPAFPGAEGGGMYSFGGRGVNYLGVPVESKVYVVTSLADSGSGTLREACEAGGPRVVVFNVSGEIKLKRPINIVAPYITIAGQTAPGDGVVVTGETVLVDTHDVIIRFMRFRRGALDVVHRDDACGGNGIGNIIYDHCSASWGLDEVMSMYRHVYAKHNGKQDKLATVNITIQDCIFAHGLDLYNHAFGASIGGYNSLFTRNLFANNISRNPSIAMNGDFNFVNNVLFNWWNRSVDGGDDKSLYNIINNYYKPGPVTGYNINKAICYRILKPEHGRAKDKQNSWGKAYVNGNFVEGYPEVSADNWNGGVQPAGIDDVKKGQEQPKGLDTNDAVRKLLKADTPFKYNEPKTVMTAQEAYDYVLANVGATLPKRDAVDEKIIRSVKTGKFDYTKKAKPFTSTYVKRRLPADSYKMGIITHPDQMGGLPEYKGSPRVDSDRDGMPDDWEKAHGLNPDDASDATKLAESGYMNIELYINDLDYFKK</sequence>
<dbReference type="Proteomes" id="UP000308886">
    <property type="component" value="Unassembled WGS sequence"/>
</dbReference>
<evidence type="ECO:0000313" key="1">
    <source>
        <dbReference type="EMBL" id="TGX80841.1"/>
    </source>
</evidence>
<keyword evidence="2" id="KW-1185">Reference proteome</keyword>
<accession>A0AC61QN69</accession>
<gene>
    <name evidence="1" type="ORF">E5358_11665</name>
</gene>
<reference evidence="1" key="1">
    <citation type="submission" date="2019-04" db="EMBL/GenBank/DDBJ databases">
        <title>Microbes associate with the intestines of laboratory mice.</title>
        <authorList>
            <person name="Navarre W."/>
            <person name="Wong E."/>
            <person name="Huang K."/>
            <person name="Tropini C."/>
            <person name="Ng K."/>
            <person name="Yu B."/>
        </authorList>
    </citation>
    <scope>NUCLEOTIDE SEQUENCE</scope>
    <source>
        <strain evidence="1">NM73_A23</strain>
    </source>
</reference>
<name>A0AC61QN69_9BACT</name>
<dbReference type="EMBL" id="SRZC01000021">
    <property type="protein sequence ID" value="TGX80841.1"/>
    <property type="molecule type" value="Genomic_DNA"/>
</dbReference>
<organism evidence="1 2">
    <name type="scientific">Palleniella muris</name>
    <dbReference type="NCBI Taxonomy" id="3038145"/>
    <lineage>
        <taxon>Bacteria</taxon>
        <taxon>Pseudomonadati</taxon>
        <taxon>Bacteroidota</taxon>
        <taxon>Bacteroidia</taxon>
        <taxon>Bacteroidales</taxon>
        <taxon>Prevotellaceae</taxon>
        <taxon>Palleniella</taxon>
    </lineage>
</organism>
<keyword evidence="1" id="KW-0456">Lyase</keyword>